<dbReference type="SUPFAM" id="SSF53474">
    <property type="entry name" value="alpha/beta-Hydrolases"/>
    <property type="match status" value="1"/>
</dbReference>
<sequence>MKEKQNQIQNLELPQKQEININQQQQNQELNKELNKTYNTNLITQNIEKQQNQEQQQQEETNLIQSVLCVHGDGKGWNGLFWKNIMIPLAEKGFQVYAIDMPGCGQSQGNKYDFRNKGVEVLDEVIKNLGLKDIILCGESVGGRTVINFVNFVKQQPKLQNNVKIKMLVLTHPVLPSTQQMQEYNNHKIPTLVTWAEDDIQHPYNGPHGVRYIKQMLKCEILSWKEEEQYSISEFYKTSYCQKFEQLYNKNYKNVQINNKR</sequence>
<dbReference type="GO" id="GO:0005737">
    <property type="term" value="C:cytoplasm"/>
    <property type="evidence" value="ECO:0007669"/>
    <property type="project" value="UniProtKB-SubCell"/>
</dbReference>
<name>A0A0V0R9P9_PSEPJ</name>
<dbReference type="EMBL" id="LDAU01000006">
    <property type="protein sequence ID" value="KRX11120.1"/>
    <property type="molecule type" value="Genomic_DNA"/>
</dbReference>
<comment type="caution">
    <text evidence="6">The sequence shown here is derived from an EMBL/GenBank/DDBJ whole genome shotgun (WGS) entry which is preliminary data.</text>
</comment>
<keyword evidence="4" id="KW-0175">Coiled coil</keyword>
<dbReference type="InterPro" id="IPR029058">
    <property type="entry name" value="AB_hydrolase_fold"/>
</dbReference>
<dbReference type="InParanoid" id="A0A0V0R9P9"/>
<proteinExistence type="inferred from homology"/>
<evidence type="ECO:0000256" key="4">
    <source>
        <dbReference type="SAM" id="Coils"/>
    </source>
</evidence>
<dbReference type="PANTHER" id="PTHR46197">
    <property type="entry name" value="PROTEIN ABHD14B-LIKE"/>
    <property type="match status" value="1"/>
</dbReference>
<dbReference type="OrthoDB" id="284184at2759"/>
<dbReference type="PANTHER" id="PTHR46197:SF3">
    <property type="entry name" value="AB HYDROLASE-1 DOMAIN-CONTAINING PROTEIN"/>
    <property type="match status" value="1"/>
</dbReference>
<organism evidence="6 7">
    <name type="scientific">Pseudocohnilembus persalinus</name>
    <name type="common">Ciliate</name>
    <dbReference type="NCBI Taxonomy" id="266149"/>
    <lineage>
        <taxon>Eukaryota</taxon>
        <taxon>Sar</taxon>
        <taxon>Alveolata</taxon>
        <taxon>Ciliophora</taxon>
        <taxon>Intramacronucleata</taxon>
        <taxon>Oligohymenophorea</taxon>
        <taxon>Scuticociliatia</taxon>
        <taxon>Philasterida</taxon>
        <taxon>Pseudocohnilembidae</taxon>
        <taxon>Pseudocohnilembus</taxon>
    </lineage>
</organism>
<reference evidence="6 7" key="1">
    <citation type="journal article" date="2015" name="Sci. Rep.">
        <title>Genome of the facultative scuticociliatosis pathogen Pseudocohnilembus persalinus provides insight into its virulence through horizontal gene transfer.</title>
        <authorList>
            <person name="Xiong J."/>
            <person name="Wang G."/>
            <person name="Cheng J."/>
            <person name="Tian M."/>
            <person name="Pan X."/>
            <person name="Warren A."/>
            <person name="Jiang C."/>
            <person name="Yuan D."/>
            <person name="Miao W."/>
        </authorList>
    </citation>
    <scope>NUCLEOTIDE SEQUENCE [LARGE SCALE GENOMIC DNA]</scope>
    <source>
        <strain evidence="6">36N120E</strain>
    </source>
</reference>
<evidence type="ECO:0000256" key="1">
    <source>
        <dbReference type="ARBA" id="ARBA00004496"/>
    </source>
</evidence>
<evidence type="ECO:0000256" key="3">
    <source>
        <dbReference type="ARBA" id="ARBA00037942"/>
    </source>
</evidence>
<dbReference type="InterPro" id="IPR000073">
    <property type="entry name" value="AB_hydrolase_1"/>
</dbReference>
<dbReference type="Proteomes" id="UP000054937">
    <property type="component" value="Unassembled WGS sequence"/>
</dbReference>
<protein>
    <recommendedName>
        <fullName evidence="5">AB hydrolase-1 domain-containing protein</fullName>
    </recommendedName>
</protein>
<dbReference type="AlphaFoldDB" id="A0A0V0R9P9"/>
<dbReference type="Gene3D" id="3.40.50.1820">
    <property type="entry name" value="alpha/beta hydrolase"/>
    <property type="match status" value="1"/>
</dbReference>
<feature type="domain" description="AB hydrolase-1" evidence="5">
    <location>
        <begin position="67"/>
        <end position="204"/>
    </location>
</feature>
<keyword evidence="2" id="KW-0963">Cytoplasm</keyword>
<comment type="similarity">
    <text evidence="3">Belongs to the AB hydrolase superfamily. ABHD14 family.</text>
</comment>
<evidence type="ECO:0000256" key="2">
    <source>
        <dbReference type="ARBA" id="ARBA00022490"/>
    </source>
</evidence>
<dbReference type="Pfam" id="PF00561">
    <property type="entry name" value="Abhydrolase_1"/>
    <property type="match status" value="1"/>
</dbReference>
<evidence type="ECO:0000313" key="6">
    <source>
        <dbReference type="EMBL" id="KRX11120.1"/>
    </source>
</evidence>
<evidence type="ECO:0000259" key="5">
    <source>
        <dbReference type="Pfam" id="PF00561"/>
    </source>
</evidence>
<gene>
    <name evidence="6" type="ORF">PPERSA_10887</name>
</gene>
<keyword evidence="7" id="KW-1185">Reference proteome</keyword>
<comment type="subcellular location">
    <subcellularLocation>
        <location evidence="1">Cytoplasm</location>
    </subcellularLocation>
</comment>
<feature type="coiled-coil region" evidence="4">
    <location>
        <begin position="16"/>
        <end position="60"/>
    </location>
</feature>
<accession>A0A0V0R9P9</accession>
<evidence type="ECO:0000313" key="7">
    <source>
        <dbReference type="Proteomes" id="UP000054937"/>
    </source>
</evidence>